<evidence type="ECO:0000256" key="1">
    <source>
        <dbReference type="ARBA" id="ARBA00009677"/>
    </source>
</evidence>
<keyword evidence="6" id="KW-0969">Cilium</keyword>
<dbReference type="Pfam" id="PF22692">
    <property type="entry name" value="LlgE_F_G_D1"/>
    <property type="match status" value="1"/>
</dbReference>
<dbReference type="Proteomes" id="UP000092971">
    <property type="component" value="Chromosome"/>
</dbReference>
<feature type="domain" description="Flagellar hook protein FlgE/F/G-like D1" evidence="5">
    <location>
        <begin position="100"/>
        <end position="160"/>
    </location>
</feature>
<keyword evidence="6" id="KW-0282">Flagellum</keyword>
<reference evidence="6 7" key="1">
    <citation type="submission" date="2016-02" db="EMBL/GenBank/DDBJ databases">
        <title>Comparison of Clostridium stercorarium subspecies using comparative genomics and transcriptomics.</title>
        <authorList>
            <person name="Schellenberg J."/>
            <person name="Thallinger G."/>
            <person name="Levin D.B."/>
            <person name="Zhang X."/>
            <person name="Alvare G."/>
            <person name="Fristensky B."/>
            <person name="Sparling R."/>
        </authorList>
    </citation>
    <scope>NUCLEOTIDE SEQUENCE [LARGE SCALE GENOMIC DNA]</scope>
    <source>
        <strain evidence="6 7">DSM 2910</strain>
    </source>
</reference>
<proteinExistence type="inferred from homology"/>
<evidence type="ECO:0000259" key="4">
    <source>
        <dbReference type="Pfam" id="PF06429"/>
    </source>
</evidence>
<dbReference type="InterPro" id="IPR020013">
    <property type="entry name" value="Flagellar_FlgE/F/G"/>
</dbReference>
<feature type="domain" description="Flagellar basal body rod protein N-terminal" evidence="3">
    <location>
        <begin position="8"/>
        <end position="35"/>
    </location>
</feature>
<dbReference type="NCBIfam" id="TIGR03506">
    <property type="entry name" value="FlgEFG_subfam"/>
    <property type="match status" value="1"/>
</dbReference>
<dbReference type="AlphaFoldDB" id="A0A1B1YA08"/>
<dbReference type="InterPro" id="IPR012836">
    <property type="entry name" value="FlgF"/>
</dbReference>
<keyword evidence="6" id="KW-0966">Cell projection</keyword>
<comment type="similarity">
    <text evidence="1 2">Belongs to the flagella basal body rod proteins family.</text>
</comment>
<gene>
    <name evidence="6" type="ORF">CSTERTH_00400</name>
</gene>
<sequence length="254" mass="27834">MVRGLYTSGWSMLALNKKMDVLANNLANVSTTGYKKDTVVLEGFPKLLAERLHDNTGGTARGVPVGELSFSNDVGEVYTYFTQGTLLKTDNSLDMSIKDEGRAFFTVLVPGRGQFYTRDGSFKLNADGQLVTGQGYYVLGENGIIQLNGSDFTVTEDGTIIQNGAVVDRLLITQFQNPDSLRKNGENLFTASDNSVVENFTGTVMQNYLEQSNAEAIREMVDMIALLRSYEANQRVINVIDGTLDKAVNEVGRV</sequence>
<evidence type="ECO:0000259" key="3">
    <source>
        <dbReference type="Pfam" id="PF00460"/>
    </source>
</evidence>
<evidence type="ECO:0000259" key="5">
    <source>
        <dbReference type="Pfam" id="PF22692"/>
    </source>
</evidence>
<dbReference type="InterPro" id="IPR010930">
    <property type="entry name" value="Flg_bb/hook_C_dom"/>
</dbReference>
<dbReference type="GO" id="GO:0030694">
    <property type="term" value="C:bacterial-type flagellum basal body, rod"/>
    <property type="evidence" value="ECO:0007669"/>
    <property type="project" value="InterPro"/>
</dbReference>
<comment type="subcellular location">
    <subcellularLocation>
        <location evidence="2">Bacterial flagellum basal body</location>
    </subcellularLocation>
</comment>
<dbReference type="RefSeq" id="WP_015357815.1">
    <property type="nucleotide sequence ID" value="NZ_CP014672.1"/>
</dbReference>
<protein>
    <submittedName>
        <fullName evidence="6">Flagellar biosynthesis protein FlgG</fullName>
    </submittedName>
</protein>
<evidence type="ECO:0000313" key="6">
    <source>
        <dbReference type="EMBL" id="ANW97603.1"/>
    </source>
</evidence>
<dbReference type="InterPro" id="IPR053967">
    <property type="entry name" value="LlgE_F_G-like_D1"/>
</dbReference>
<evidence type="ECO:0000313" key="7">
    <source>
        <dbReference type="Proteomes" id="UP000092971"/>
    </source>
</evidence>
<dbReference type="Pfam" id="PF06429">
    <property type="entry name" value="Flg_bbr_C"/>
    <property type="match status" value="1"/>
</dbReference>
<evidence type="ECO:0000256" key="2">
    <source>
        <dbReference type="RuleBase" id="RU362116"/>
    </source>
</evidence>
<dbReference type="Pfam" id="PF00460">
    <property type="entry name" value="Flg_bb_rod"/>
    <property type="match status" value="1"/>
</dbReference>
<dbReference type="OrthoDB" id="9800375at2"/>
<organism evidence="6 7">
    <name type="scientific">Thermoclostridium stercorarium subsp. thermolacticum DSM 2910</name>
    <dbReference type="NCBI Taxonomy" id="1121336"/>
    <lineage>
        <taxon>Bacteria</taxon>
        <taxon>Bacillati</taxon>
        <taxon>Bacillota</taxon>
        <taxon>Clostridia</taxon>
        <taxon>Eubacteriales</taxon>
        <taxon>Oscillospiraceae</taxon>
        <taxon>Thermoclostridium</taxon>
    </lineage>
</organism>
<accession>A0A1B1YA08</accession>
<dbReference type="NCBIfam" id="TIGR02490">
    <property type="entry name" value="flgF"/>
    <property type="match status" value="1"/>
</dbReference>
<dbReference type="GO" id="GO:0071978">
    <property type="term" value="P:bacterial-type flagellum-dependent swarming motility"/>
    <property type="evidence" value="ECO:0007669"/>
    <property type="project" value="TreeGrafter"/>
</dbReference>
<name>A0A1B1YA08_THEST</name>
<dbReference type="PANTHER" id="PTHR30435">
    <property type="entry name" value="FLAGELLAR PROTEIN"/>
    <property type="match status" value="1"/>
</dbReference>
<keyword evidence="2" id="KW-0975">Bacterial flagellum</keyword>
<feature type="domain" description="Flagellar basal-body/hook protein C-terminal" evidence="4">
    <location>
        <begin position="205"/>
        <end position="249"/>
    </location>
</feature>
<dbReference type="PANTHER" id="PTHR30435:SF19">
    <property type="entry name" value="FLAGELLAR BASAL-BODY ROD PROTEIN FLGG"/>
    <property type="match status" value="1"/>
</dbReference>
<dbReference type="InterPro" id="IPR001444">
    <property type="entry name" value="Flag_bb_rod_N"/>
</dbReference>
<dbReference type="EMBL" id="CP014672">
    <property type="protein sequence ID" value="ANW97603.1"/>
    <property type="molecule type" value="Genomic_DNA"/>
</dbReference>
<dbReference type="InterPro" id="IPR037925">
    <property type="entry name" value="FlgE/F/G-like"/>
</dbReference>
<dbReference type="SUPFAM" id="SSF117143">
    <property type="entry name" value="Flagellar hook protein flgE"/>
    <property type="match status" value="1"/>
</dbReference>